<proteinExistence type="predicted"/>
<name>A0A9R1CQX7_9EURY</name>
<feature type="transmembrane region" description="Helical" evidence="1">
    <location>
        <begin position="103"/>
        <end position="124"/>
    </location>
</feature>
<dbReference type="EMBL" id="JAHLKM010000002">
    <property type="protein sequence ID" value="MCQ4332315.1"/>
    <property type="molecule type" value="Genomic_DNA"/>
</dbReference>
<keyword evidence="1" id="KW-0812">Transmembrane</keyword>
<dbReference type="InterPro" id="IPR002749">
    <property type="entry name" value="DUF63"/>
</dbReference>
<keyword evidence="1" id="KW-1133">Transmembrane helix</keyword>
<gene>
    <name evidence="2" type="ORF">KM295_02185</name>
</gene>
<feature type="transmembrane region" description="Helical" evidence="1">
    <location>
        <begin position="69"/>
        <end position="91"/>
    </location>
</feature>
<feature type="transmembrane region" description="Helical" evidence="1">
    <location>
        <begin position="12"/>
        <end position="30"/>
    </location>
</feature>
<feature type="transmembrane region" description="Helical" evidence="1">
    <location>
        <begin position="136"/>
        <end position="156"/>
    </location>
</feature>
<reference evidence="2" key="1">
    <citation type="journal article" date="2023" name="Front. Microbiol.">
        <title>Genomic-based phylogenetic and metabolic analyses of the genus Natronomonas, and description of Natronomonas aquatica sp. nov.</title>
        <authorList>
            <person name="Garcia-Roldan A."/>
            <person name="Duran-Viseras A."/>
            <person name="de la Haba R.R."/>
            <person name="Corral P."/>
            <person name="Sanchez-Porro C."/>
            <person name="Ventosa A."/>
        </authorList>
    </citation>
    <scope>NUCLEOTIDE SEQUENCE</scope>
    <source>
        <strain evidence="2">F2-12</strain>
    </source>
</reference>
<feature type="transmembrane region" description="Helical" evidence="1">
    <location>
        <begin position="218"/>
        <end position="236"/>
    </location>
</feature>
<dbReference type="PANTHER" id="PTHR40700:SF1">
    <property type="entry name" value="DUF63 DOMAIN-CONTAINING PROTEIN"/>
    <property type="match status" value="1"/>
</dbReference>
<dbReference type="Proteomes" id="UP001139494">
    <property type="component" value="Unassembled WGS sequence"/>
</dbReference>
<accession>A0A9R1CQX7</accession>
<comment type="caution">
    <text evidence="2">The sequence shown here is derived from an EMBL/GenBank/DDBJ whole genome shotgun (WGS) entry which is preliminary data.</text>
</comment>
<feature type="transmembrane region" description="Helical" evidence="1">
    <location>
        <begin position="248"/>
        <end position="271"/>
    </location>
</feature>
<protein>
    <submittedName>
        <fullName evidence="2">DUF63 family protein</fullName>
    </submittedName>
</protein>
<evidence type="ECO:0000256" key="1">
    <source>
        <dbReference type="SAM" id="Phobius"/>
    </source>
</evidence>
<dbReference type="Pfam" id="PF01889">
    <property type="entry name" value="DUF63"/>
    <property type="match status" value="1"/>
</dbReference>
<dbReference type="AlphaFoldDB" id="A0A9R1CQX7"/>
<keyword evidence="1" id="KW-0472">Membrane</keyword>
<sequence>MLPAGFGLPPLPYLLALAAGTVAAIGALYVRRPPVTAATVTALAPWMAAGGALYALYQAGAVPDPAAPLFGSPAVYVTVGILAGFVWALLAERPGESWRPTEASTILAAVGCSLLTVALIAAAVTRTSNAVGARALLSGAILLVSLVGGTLIWITLRRVTDVSATGTVGAVVVFGHTLDGVSTAVGYGMLGFGEQTPLSRLVIEAGGALPVPELLGGAWLFVLVKTVLGAAIVVLFEEYVREEPTEGCLLLGLIAAVGLGPGFHNVVLFAIS</sequence>
<organism evidence="2 3">
    <name type="scientific">Natronomonas aquatica</name>
    <dbReference type="NCBI Taxonomy" id="2841590"/>
    <lineage>
        <taxon>Archaea</taxon>
        <taxon>Methanobacteriati</taxon>
        <taxon>Methanobacteriota</taxon>
        <taxon>Stenosarchaea group</taxon>
        <taxon>Halobacteria</taxon>
        <taxon>Halobacteriales</taxon>
        <taxon>Natronomonadaceae</taxon>
        <taxon>Natronomonas</taxon>
    </lineage>
</organism>
<dbReference type="PANTHER" id="PTHR40700">
    <property type="entry name" value="HYPOTHETICAL MEMBRANE PROTEIN, CONSERVED, DUF63 FAMILY"/>
    <property type="match status" value="1"/>
</dbReference>
<feature type="transmembrane region" description="Helical" evidence="1">
    <location>
        <begin position="168"/>
        <end position="190"/>
    </location>
</feature>
<keyword evidence="3" id="KW-1185">Reference proteome</keyword>
<evidence type="ECO:0000313" key="3">
    <source>
        <dbReference type="Proteomes" id="UP001139494"/>
    </source>
</evidence>
<feature type="transmembrane region" description="Helical" evidence="1">
    <location>
        <begin position="37"/>
        <end position="57"/>
    </location>
</feature>
<evidence type="ECO:0000313" key="2">
    <source>
        <dbReference type="EMBL" id="MCQ4332315.1"/>
    </source>
</evidence>